<feature type="chain" id="PRO_5042081731" evidence="1">
    <location>
        <begin position="19"/>
        <end position="160"/>
    </location>
</feature>
<evidence type="ECO:0000313" key="2">
    <source>
        <dbReference type="EMBL" id="MBB4291483.1"/>
    </source>
</evidence>
<dbReference type="CDD" id="cd06989">
    <property type="entry name" value="cupin_DRT102"/>
    <property type="match status" value="1"/>
</dbReference>
<dbReference type="Proteomes" id="UP000538507">
    <property type="component" value="Unassembled WGS sequence"/>
</dbReference>
<evidence type="ECO:0000256" key="1">
    <source>
        <dbReference type="SAM" id="SignalP"/>
    </source>
</evidence>
<keyword evidence="2" id="KW-0560">Oxidoreductase</keyword>
<sequence>MRKMLAVALFMLPFAAVAADAPALPNYAKTLEELSTVGETGGPGGSGNAKVQVVTILGDPSKPGPYSQLLKVGAGAKIPAHHHAGDRVGTVLKGTWHFGFGSEFSEGSLKTLPEGSVYTEPSNAPHFAMTADEPVIVLITGFGPTDTIYENPADDPAAKK</sequence>
<dbReference type="Gene3D" id="2.60.120.10">
    <property type="entry name" value="Jelly Rolls"/>
    <property type="match status" value="1"/>
</dbReference>
<dbReference type="AlphaFoldDB" id="A0AAE2MKX1"/>
<dbReference type="InterPro" id="IPR011051">
    <property type="entry name" value="RmlC_Cupin_sf"/>
</dbReference>
<protein>
    <submittedName>
        <fullName evidence="2">Quercetin dioxygenase-like cupin family protein</fullName>
    </submittedName>
</protein>
<reference evidence="2 3" key="1">
    <citation type="submission" date="2020-08" db="EMBL/GenBank/DDBJ databases">
        <title>Genomic Encyclopedia of Type Strains, Phase IV (KMG-V): Genome sequencing to study the core and pangenomes of soil and plant-associated prokaryotes.</title>
        <authorList>
            <person name="Whitman W."/>
        </authorList>
    </citation>
    <scope>NUCLEOTIDE SEQUENCE [LARGE SCALE GENOMIC DNA]</scope>
    <source>
        <strain evidence="2 3">SEMIA 415</strain>
    </source>
</reference>
<feature type="signal peptide" evidence="1">
    <location>
        <begin position="1"/>
        <end position="18"/>
    </location>
</feature>
<keyword evidence="2" id="KW-0223">Dioxygenase</keyword>
<comment type="caution">
    <text evidence="2">The sequence shown here is derived from an EMBL/GenBank/DDBJ whole genome shotgun (WGS) entry which is preliminary data.</text>
</comment>
<dbReference type="RefSeq" id="WP_183608290.1">
    <property type="nucleotide sequence ID" value="NZ_JACHAZ010000001.1"/>
</dbReference>
<proteinExistence type="predicted"/>
<gene>
    <name evidence="2" type="ORF">GGE16_003542</name>
</gene>
<dbReference type="EMBL" id="JACIGO010000003">
    <property type="protein sequence ID" value="MBB4291483.1"/>
    <property type="molecule type" value="Genomic_DNA"/>
</dbReference>
<name>A0AAE2MKX1_RHILE</name>
<organism evidence="2 3">
    <name type="scientific">Rhizobium leguminosarum</name>
    <dbReference type="NCBI Taxonomy" id="384"/>
    <lineage>
        <taxon>Bacteria</taxon>
        <taxon>Pseudomonadati</taxon>
        <taxon>Pseudomonadota</taxon>
        <taxon>Alphaproteobacteria</taxon>
        <taxon>Hyphomicrobiales</taxon>
        <taxon>Rhizobiaceae</taxon>
        <taxon>Rhizobium/Agrobacterium group</taxon>
        <taxon>Rhizobium</taxon>
    </lineage>
</organism>
<evidence type="ECO:0000313" key="3">
    <source>
        <dbReference type="Proteomes" id="UP000538507"/>
    </source>
</evidence>
<keyword evidence="1" id="KW-0732">Signal</keyword>
<dbReference type="SUPFAM" id="SSF51182">
    <property type="entry name" value="RmlC-like cupins"/>
    <property type="match status" value="1"/>
</dbReference>
<accession>A0AAE2MKX1</accession>
<dbReference type="GO" id="GO:0051213">
    <property type="term" value="F:dioxygenase activity"/>
    <property type="evidence" value="ECO:0007669"/>
    <property type="project" value="UniProtKB-KW"/>
</dbReference>
<dbReference type="InterPro" id="IPR014710">
    <property type="entry name" value="RmlC-like_jellyroll"/>
</dbReference>